<dbReference type="Proteomes" id="UP000595437">
    <property type="component" value="Chromosome 5"/>
</dbReference>
<evidence type="ECO:0000313" key="1">
    <source>
        <dbReference type="EMBL" id="QQP54708.1"/>
    </source>
</evidence>
<sequence length="67" mass="7938">MLFQVEHEDNTVVPRKSYARIPYTDHAIYRGSDVSQFFYYATTAWLPFFSRQSPHMNSMAEFSHTKT</sequence>
<organism evidence="1 2">
    <name type="scientific">Caligus rogercresseyi</name>
    <name type="common">Sea louse</name>
    <dbReference type="NCBI Taxonomy" id="217165"/>
    <lineage>
        <taxon>Eukaryota</taxon>
        <taxon>Metazoa</taxon>
        <taxon>Ecdysozoa</taxon>
        <taxon>Arthropoda</taxon>
        <taxon>Crustacea</taxon>
        <taxon>Multicrustacea</taxon>
        <taxon>Hexanauplia</taxon>
        <taxon>Copepoda</taxon>
        <taxon>Siphonostomatoida</taxon>
        <taxon>Caligidae</taxon>
        <taxon>Caligus</taxon>
    </lineage>
</organism>
<proteinExistence type="predicted"/>
<keyword evidence="2" id="KW-1185">Reference proteome</keyword>
<dbReference type="AlphaFoldDB" id="A0A7T8QTP3"/>
<name>A0A7T8QTP3_CALRO</name>
<protein>
    <submittedName>
        <fullName evidence="1">Uncharacterized protein</fullName>
    </submittedName>
</protein>
<accession>A0A7T8QTP3</accession>
<evidence type="ECO:0000313" key="2">
    <source>
        <dbReference type="Proteomes" id="UP000595437"/>
    </source>
</evidence>
<dbReference type="EMBL" id="CP045894">
    <property type="protein sequence ID" value="QQP54708.1"/>
    <property type="molecule type" value="Genomic_DNA"/>
</dbReference>
<gene>
    <name evidence="1" type="ORF">FKW44_007625</name>
</gene>
<reference evidence="2" key="1">
    <citation type="submission" date="2021-01" db="EMBL/GenBank/DDBJ databases">
        <title>Caligus Genome Assembly.</title>
        <authorList>
            <person name="Gallardo-Escarate C."/>
        </authorList>
    </citation>
    <scope>NUCLEOTIDE SEQUENCE [LARGE SCALE GENOMIC DNA]</scope>
</reference>